<name>A0A8B8AIZ1_CRAVI</name>
<dbReference type="AlphaFoldDB" id="A0A8B8AIZ1"/>
<evidence type="ECO:0000256" key="3">
    <source>
        <dbReference type="SAM" id="MobiDB-lite"/>
    </source>
</evidence>
<dbReference type="GO" id="GO:0016020">
    <property type="term" value="C:membrane"/>
    <property type="evidence" value="ECO:0007669"/>
    <property type="project" value="TreeGrafter"/>
</dbReference>
<dbReference type="PANTHER" id="PTHR14096:SF28">
    <property type="entry name" value="APOLIPOPROTEIN L, 1-RELATED"/>
    <property type="match status" value="1"/>
</dbReference>
<dbReference type="InterPro" id="IPR008405">
    <property type="entry name" value="ApoL"/>
</dbReference>
<feature type="region of interest" description="Disordered" evidence="3">
    <location>
        <begin position="383"/>
        <end position="407"/>
    </location>
</feature>
<protein>
    <submittedName>
        <fullName evidence="6">Uncharacterized protein LOC111102667</fullName>
    </submittedName>
</protein>
<feature type="coiled-coil region" evidence="2">
    <location>
        <begin position="953"/>
        <end position="987"/>
    </location>
</feature>
<dbReference type="GeneID" id="111102667"/>
<dbReference type="GO" id="GO:0042157">
    <property type="term" value="P:lipoprotein metabolic process"/>
    <property type="evidence" value="ECO:0007669"/>
    <property type="project" value="InterPro"/>
</dbReference>
<dbReference type="PANTHER" id="PTHR14096">
    <property type="entry name" value="APOLIPOPROTEIN L"/>
    <property type="match status" value="1"/>
</dbReference>
<evidence type="ECO:0000256" key="4">
    <source>
        <dbReference type="SAM" id="Phobius"/>
    </source>
</evidence>
<comment type="similarity">
    <text evidence="1">Belongs to the apolipoprotein L family.</text>
</comment>
<dbReference type="RefSeq" id="XP_022291206.1">
    <property type="nucleotide sequence ID" value="XM_022435498.1"/>
</dbReference>
<accession>A0A8B8AIZ1</accession>
<dbReference type="OrthoDB" id="6143103at2759"/>
<keyword evidence="5" id="KW-1185">Reference proteome</keyword>
<dbReference type="GO" id="GO:0008289">
    <property type="term" value="F:lipid binding"/>
    <property type="evidence" value="ECO:0007669"/>
    <property type="project" value="InterPro"/>
</dbReference>
<dbReference type="KEGG" id="cvn:111102667"/>
<keyword evidence="4" id="KW-0812">Transmembrane</keyword>
<sequence length="1092" mass="124734">MEVLQGIFEGNGYTLNIHREEDYKSFYSCVYAAKHGSDQPVKSRNARQMRSDITELEKKNPMYFHLFLPKHVVCDGDHSPEVCLKRDLDKIVKEKKSPTPRECFAAADLLKRCIYIVRYNNTVQGNLKKVRGYIFAPIDKNCPDIEPICILMLEKQSGSLQFANIHCNGDAKRKLITSLGVCMNKEHSHCYGLRFANRFDFLFESSISYGKDENEKDLFRRLSIEFYDTEEQNERILNIICNVELEADNVDLFCKLANNYVTDETTLDDKKKILKDHVDEVRNMKKTPGECELYALSSVYNVDIIVKYEEWQTFMSVVCTYATCFDSPIILYSGDMEGKWVYTPHITHSDSCSCRQKIPEIEGHIGKIKANILETVLQNPCCPPENKHPNSNEQPNHNERPNHTHLKHLPHIRKTWPELDRYAISTCTDDIAVVMERLKEESRRLDQIQGGRGTLVKAIAKELYGNENQIFVSDLQNALGAEELDLQNTLLNLSKWLKVPIYLYTGVANDSSERHQDWEKYEPTDNPLPSTNSGCRFYITLFHNRIVDSFDRIVPLQGCNCQIPPPHSLFKKSDSTDRQVYKKDVNILERHHPLIKYLTDEPNIDMFEKECRNFPICSLFSSIKVAEKRKDMSERTFDCVESTRHSLLRCLSKEIFGTGKHFGLLMEELSNELIQNIQQYIPFIGNDIVGAFVDLNGQIGESRKGYEKLAIFIKQRIEDDLPCDDLLLWLACTFLQTPIYVLRVVDTNTSTESFWTEYTSIRVIGWDQKKTQTIFDNKCAQWRRYYITLLDTGYTQYHRIVPQQRECNCYLKIPKVPEHADDCTDDYFSNQACRFMRGIRKIDNQLKDVCVIIDQWLYCNQMLQEKCDKIIFEMENRRKDVNIATITGTSAGIVGAALTGVGLALAPFTAGISTVLSIGGAVLAVSGGTVATGAKITESVLNNNTVDTLKRFQNCYQERLENLNSAMSQLKEEVQKLGDMSKEMQANQNLKASDFANIQSLPGVVRTVKGLLMIPLTVLKVSSRGLLILGAIIGPLTAIVDATLLAFSAHNMAKGNKTDVTEDLRRLSASLYGSRRLMHGWAYGNQKTFTYT</sequence>
<dbReference type="GO" id="GO:0006869">
    <property type="term" value="P:lipid transport"/>
    <property type="evidence" value="ECO:0007669"/>
    <property type="project" value="InterPro"/>
</dbReference>
<organism evidence="5 6">
    <name type="scientific">Crassostrea virginica</name>
    <name type="common">Eastern oyster</name>
    <dbReference type="NCBI Taxonomy" id="6565"/>
    <lineage>
        <taxon>Eukaryota</taxon>
        <taxon>Metazoa</taxon>
        <taxon>Spiralia</taxon>
        <taxon>Lophotrochozoa</taxon>
        <taxon>Mollusca</taxon>
        <taxon>Bivalvia</taxon>
        <taxon>Autobranchia</taxon>
        <taxon>Pteriomorphia</taxon>
        <taxon>Ostreida</taxon>
        <taxon>Ostreoidea</taxon>
        <taxon>Ostreidae</taxon>
        <taxon>Crassostrea</taxon>
    </lineage>
</organism>
<proteinExistence type="inferred from homology"/>
<keyword evidence="4" id="KW-0472">Membrane</keyword>
<evidence type="ECO:0000256" key="2">
    <source>
        <dbReference type="SAM" id="Coils"/>
    </source>
</evidence>
<feature type="compositionally biased region" description="Basic and acidic residues" evidence="3">
    <location>
        <begin position="385"/>
        <end position="402"/>
    </location>
</feature>
<evidence type="ECO:0000256" key="1">
    <source>
        <dbReference type="ARBA" id="ARBA00010090"/>
    </source>
</evidence>
<feature type="transmembrane region" description="Helical" evidence="4">
    <location>
        <begin position="1026"/>
        <end position="1047"/>
    </location>
</feature>
<evidence type="ECO:0000313" key="5">
    <source>
        <dbReference type="Proteomes" id="UP000694844"/>
    </source>
</evidence>
<keyword evidence="2" id="KW-0175">Coiled coil</keyword>
<dbReference type="Pfam" id="PF05461">
    <property type="entry name" value="ApoL"/>
    <property type="match status" value="1"/>
</dbReference>
<keyword evidence="4" id="KW-1133">Transmembrane helix</keyword>
<dbReference type="GO" id="GO:0005576">
    <property type="term" value="C:extracellular region"/>
    <property type="evidence" value="ECO:0007669"/>
    <property type="project" value="InterPro"/>
</dbReference>
<evidence type="ECO:0000313" key="6">
    <source>
        <dbReference type="RefSeq" id="XP_022291206.1"/>
    </source>
</evidence>
<dbReference type="Proteomes" id="UP000694844">
    <property type="component" value="Chromosome 7"/>
</dbReference>
<reference evidence="6" key="1">
    <citation type="submission" date="2025-08" db="UniProtKB">
        <authorList>
            <consortium name="RefSeq"/>
        </authorList>
    </citation>
    <scope>IDENTIFICATION</scope>
    <source>
        <tissue evidence="6">Whole sample</tissue>
    </source>
</reference>
<gene>
    <name evidence="6" type="primary">LOC111102667</name>
</gene>